<dbReference type="EMBL" id="DSAY01000123">
    <property type="protein sequence ID" value="HDP15498.1"/>
    <property type="molecule type" value="Genomic_DNA"/>
</dbReference>
<comment type="caution">
    <text evidence="1">The sequence shown here is derived from an EMBL/GenBank/DDBJ whole genome shotgun (WGS) entry which is preliminary data.</text>
</comment>
<evidence type="ECO:0000313" key="1">
    <source>
        <dbReference type="EMBL" id="HDP15498.1"/>
    </source>
</evidence>
<name>A0A7C1CGM1_9CREN</name>
<protein>
    <submittedName>
        <fullName evidence="1">Uncharacterized protein</fullName>
    </submittedName>
</protein>
<reference evidence="1" key="1">
    <citation type="journal article" date="2020" name="mSystems">
        <title>Genome- and Community-Level Interaction Insights into Carbon Utilization and Element Cycling Functions of Hydrothermarchaeota in Hydrothermal Sediment.</title>
        <authorList>
            <person name="Zhou Z."/>
            <person name="Liu Y."/>
            <person name="Xu W."/>
            <person name="Pan J."/>
            <person name="Luo Z.H."/>
            <person name="Li M."/>
        </authorList>
    </citation>
    <scope>NUCLEOTIDE SEQUENCE [LARGE SCALE GENOMIC DNA]</scope>
    <source>
        <strain evidence="1">SpSt-116</strain>
    </source>
</reference>
<gene>
    <name evidence="1" type="ORF">ENN26_06990</name>
</gene>
<dbReference type="AlphaFoldDB" id="A0A7C1CGM1"/>
<organism evidence="1">
    <name type="scientific">Thermofilum adornatum</name>
    <dbReference type="NCBI Taxonomy" id="1365176"/>
    <lineage>
        <taxon>Archaea</taxon>
        <taxon>Thermoproteota</taxon>
        <taxon>Thermoprotei</taxon>
        <taxon>Thermofilales</taxon>
        <taxon>Thermofilaceae</taxon>
        <taxon>Thermofilum</taxon>
    </lineage>
</organism>
<accession>A0A7C1CGM1</accession>
<sequence length="248" mass="28857">MSFKLVRFYPQIKDISKIRIFVDSRVPQLHGDSSFQETESLQSTLQKPSHEIPREAYQDVSEPLCFVPIFINSQEVPKIKINVSTSYPELEIFKKKSEEKSLQENADSRPLENIDKVKSKRNLEIKKTSIKASLGYLRIIKEYFRTIPANDRKGSVLPLLRTQVVSGPFSLDEICIIYIYDVRRQNFLVSWSLEARGKPRVEEFVGIDALKEGLRGRLLSYMDNVSFDRFFILLVKEMDTLLNEEMKK</sequence>
<proteinExistence type="predicted"/>